<dbReference type="EMBL" id="GBRH01216534">
    <property type="protein sequence ID" value="JAD81361.1"/>
    <property type="molecule type" value="Transcribed_RNA"/>
</dbReference>
<evidence type="ECO:0000313" key="1">
    <source>
        <dbReference type="EMBL" id="JAD81361.1"/>
    </source>
</evidence>
<sequence length="84" mass="9288">MPGSPYPQPSSKTCLLLNVNRPSRISSLSTFTRSIELSQHFKGPSPFDVTISNLDSPAISTTLTFPLNIFMPCISMFSPAYLYE</sequence>
<proteinExistence type="predicted"/>
<reference evidence="1" key="1">
    <citation type="submission" date="2014-09" db="EMBL/GenBank/DDBJ databases">
        <authorList>
            <person name="Magalhaes I.L.F."/>
            <person name="Oliveira U."/>
            <person name="Santos F.R."/>
            <person name="Vidigal T.H.D.A."/>
            <person name="Brescovit A.D."/>
            <person name="Santos A.J."/>
        </authorList>
    </citation>
    <scope>NUCLEOTIDE SEQUENCE</scope>
    <source>
        <tissue evidence="1">Shoot tissue taken approximately 20 cm above the soil surface</tissue>
    </source>
</reference>
<name>A0A0A9D0H9_ARUDO</name>
<protein>
    <submittedName>
        <fullName evidence="1">Uncharacterized protein</fullName>
    </submittedName>
</protein>
<reference evidence="1" key="2">
    <citation type="journal article" date="2015" name="Data Brief">
        <title>Shoot transcriptome of the giant reed, Arundo donax.</title>
        <authorList>
            <person name="Barrero R.A."/>
            <person name="Guerrero F.D."/>
            <person name="Moolhuijzen P."/>
            <person name="Goolsby J.A."/>
            <person name="Tidwell J."/>
            <person name="Bellgard S.E."/>
            <person name="Bellgard M.I."/>
        </authorList>
    </citation>
    <scope>NUCLEOTIDE SEQUENCE</scope>
    <source>
        <tissue evidence="1">Shoot tissue taken approximately 20 cm above the soil surface</tissue>
    </source>
</reference>
<dbReference type="AlphaFoldDB" id="A0A0A9D0H9"/>
<accession>A0A0A9D0H9</accession>
<organism evidence="1">
    <name type="scientific">Arundo donax</name>
    <name type="common">Giant reed</name>
    <name type="synonym">Donax arundinaceus</name>
    <dbReference type="NCBI Taxonomy" id="35708"/>
    <lineage>
        <taxon>Eukaryota</taxon>
        <taxon>Viridiplantae</taxon>
        <taxon>Streptophyta</taxon>
        <taxon>Embryophyta</taxon>
        <taxon>Tracheophyta</taxon>
        <taxon>Spermatophyta</taxon>
        <taxon>Magnoliopsida</taxon>
        <taxon>Liliopsida</taxon>
        <taxon>Poales</taxon>
        <taxon>Poaceae</taxon>
        <taxon>PACMAD clade</taxon>
        <taxon>Arundinoideae</taxon>
        <taxon>Arundineae</taxon>
        <taxon>Arundo</taxon>
    </lineage>
</organism>